<gene>
    <name evidence="1" type="ORF">FGO68_gene11982</name>
</gene>
<organism evidence="1 2">
    <name type="scientific">Halteria grandinella</name>
    <dbReference type="NCBI Taxonomy" id="5974"/>
    <lineage>
        <taxon>Eukaryota</taxon>
        <taxon>Sar</taxon>
        <taxon>Alveolata</taxon>
        <taxon>Ciliophora</taxon>
        <taxon>Intramacronucleata</taxon>
        <taxon>Spirotrichea</taxon>
        <taxon>Stichotrichia</taxon>
        <taxon>Sporadotrichida</taxon>
        <taxon>Halteriidae</taxon>
        <taxon>Halteria</taxon>
    </lineage>
</organism>
<dbReference type="EMBL" id="RRYP01004675">
    <property type="protein sequence ID" value="TNV82678.1"/>
    <property type="molecule type" value="Genomic_DNA"/>
</dbReference>
<comment type="caution">
    <text evidence="1">The sequence shown here is derived from an EMBL/GenBank/DDBJ whole genome shotgun (WGS) entry which is preliminary data.</text>
</comment>
<protein>
    <submittedName>
        <fullName evidence="1">Uncharacterized protein</fullName>
    </submittedName>
</protein>
<reference evidence="1" key="1">
    <citation type="submission" date="2019-06" db="EMBL/GenBank/DDBJ databases">
        <authorList>
            <person name="Zheng W."/>
        </authorList>
    </citation>
    <scope>NUCLEOTIDE SEQUENCE</scope>
    <source>
        <strain evidence="1">QDHG01</strain>
    </source>
</reference>
<proteinExistence type="predicted"/>
<dbReference type="Proteomes" id="UP000785679">
    <property type="component" value="Unassembled WGS sequence"/>
</dbReference>
<dbReference type="AlphaFoldDB" id="A0A8J8NWX2"/>
<accession>A0A8J8NWX2</accession>
<sequence>MLPWSNIQWLLIDSRGYLIIRITQRLALSFSKPFLRRESSSSNPTCSFSKVLSTPSDYRVTKSLSRLPKSRSPISWLRHSPDSRASLSTHLPPCQLQLLPSYLLISYTILSLLSGSR</sequence>
<name>A0A8J8NWX2_HALGN</name>
<keyword evidence="2" id="KW-1185">Reference proteome</keyword>
<evidence type="ECO:0000313" key="1">
    <source>
        <dbReference type="EMBL" id="TNV82678.1"/>
    </source>
</evidence>
<evidence type="ECO:0000313" key="2">
    <source>
        <dbReference type="Proteomes" id="UP000785679"/>
    </source>
</evidence>